<dbReference type="PANTHER" id="PTHR38107">
    <property type="match status" value="1"/>
</dbReference>
<dbReference type="GO" id="GO:0042742">
    <property type="term" value="P:defense response to bacterium"/>
    <property type="evidence" value="ECO:0007669"/>
    <property type="project" value="UniProtKB-KW"/>
</dbReference>
<dbReference type="EMBL" id="LRCR01000018">
    <property type="protein sequence ID" value="KUQ83473.1"/>
    <property type="molecule type" value="Genomic_DNA"/>
</dbReference>
<dbReference type="Gene3D" id="1.10.1740.240">
    <property type="match status" value="1"/>
</dbReference>
<keyword evidence="2" id="KW-0929">Antimicrobial</keyword>
<comment type="caution">
    <text evidence="3">The sequence shown here is derived from an EMBL/GenBank/DDBJ whole genome shotgun (WGS) entry which is preliminary data.</text>
</comment>
<name>A0A0X4EP23_9ENTR</name>
<comment type="similarity">
    <text evidence="2">Belongs to the glycosyl hydrolase 24 family.</text>
</comment>
<keyword evidence="2" id="KW-0326">Glycosidase</keyword>
<dbReference type="AlphaFoldDB" id="A0A0X4EP23"/>
<dbReference type="GO" id="GO:0031640">
    <property type="term" value="P:killing of cells of another organism"/>
    <property type="evidence" value="ECO:0007669"/>
    <property type="project" value="UniProtKB-KW"/>
</dbReference>
<sequence>MKGHTLKISSAAIALIKKHQGLSLEKYRDENGLWVIGYGHEIREREKFRGLITPLQAEYLLQEDIQLCETLLREMCTRPLTQQQHDALVMMIFSSGEVPSLQNANFQAIARV</sequence>
<dbReference type="OrthoDB" id="8141296at2"/>
<keyword evidence="2" id="KW-0081">Bacteriolytic enzyme</keyword>
<evidence type="ECO:0000313" key="3">
    <source>
        <dbReference type="EMBL" id="KUQ83473.1"/>
    </source>
</evidence>
<dbReference type="SUPFAM" id="SSF53955">
    <property type="entry name" value="Lysozyme-like"/>
    <property type="match status" value="1"/>
</dbReference>
<keyword evidence="4" id="KW-1185">Reference proteome</keyword>
<dbReference type="RefSeq" id="WP_059311437.1">
    <property type="nucleotide sequence ID" value="NZ_LRCR01000018.1"/>
</dbReference>
<dbReference type="PANTHER" id="PTHR38107:SF3">
    <property type="entry name" value="LYSOZYME RRRD-RELATED"/>
    <property type="match status" value="1"/>
</dbReference>
<dbReference type="Proteomes" id="UP000064715">
    <property type="component" value="Unassembled WGS sequence"/>
</dbReference>
<organism evidence="3 4">
    <name type="scientific">Enterobacter genomosp. O</name>
    <dbReference type="NCBI Taxonomy" id="2364150"/>
    <lineage>
        <taxon>Bacteria</taxon>
        <taxon>Pseudomonadati</taxon>
        <taxon>Pseudomonadota</taxon>
        <taxon>Gammaproteobacteria</taxon>
        <taxon>Enterobacterales</taxon>
        <taxon>Enterobacteriaceae</taxon>
        <taxon>Enterobacter</taxon>
        <taxon>Enterobacter cloacae complex</taxon>
        <taxon>Enterobacter cloacae complex clade O</taxon>
    </lineage>
</organism>
<evidence type="ECO:0000256" key="2">
    <source>
        <dbReference type="RuleBase" id="RU003788"/>
    </source>
</evidence>
<comment type="catalytic activity">
    <reaction evidence="2">
        <text>Hydrolysis of (1-&gt;4)-beta-linkages between N-acetylmuramic acid and N-acetyl-D-glucosamine residues in a peptidoglycan and between N-acetyl-D-glucosamine residues in chitodextrins.</text>
        <dbReference type="EC" id="3.2.1.17"/>
    </reaction>
</comment>
<evidence type="ECO:0000313" key="4">
    <source>
        <dbReference type="Proteomes" id="UP000064715"/>
    </source>
</evidence>
<dbReference type="EC" id="3.2.1.17" evidence="2"/>
<dbReference type="GO" id="GO:0009253">
    <property type="term" value="P:peptidoglycan catabolic process"/>
    <property type="evidence" value="ECO:0007669"/>
    <property type="project" value="InterPro"/>
</dbReference>
<dbReference type="CDD" id="cd00737">
    <property type="entry name" value="lyz_endolysin_autolysin"/>
    <property type="match status" value="1"/>
</dbReference>
<dbReference type="GO" id="GO:0003796">
    <property type="term" value="F:lysozyme activity"/>
    <property type="evidence" value="ECO:0007669"/>
    <property type="project" value="UniProtKB-EC"/>
</dbReference>
<proteinExistence type="inferred from homology"/>
<protein>
    <recommendedName>
        <fullName evidence="2">Lysozyme</fullName>
        <ecNumber evidence="2">3.2.1.17</ecNumber>
    </recommendedName>
</protein>
<dbReference type="GO" id="GO:0016998">
    <property type="term" value="P:cell wall macromolecule catabolic process"/>
    <property type="evidence" value="ECO:0007669"/>
    <property type="project" value="InterPro"/>
</dbReference>
<keyword evidence="2" id="KW-0378">Hydrolase</keyword>
<dbReference type="Pfam" id="PF00959">
    <property type="entry name" value="Phage_lysozyme"/>
    <property type="match status" value="1"/>
</dbReference>
<keyword evidence="1" id="KW-1035">Host cytoplasm</keyword>
<dbReference type="InterPro" id="IPR002196">
    <property type="entry name" value="Glyco_hydro_24"/>
</dbReference>
<dbReference type="InterPro" id="IPR033907">
    <property type="entry name" value="Endolysin_autolysin"/>
</dbReference>
<dbReference type="InterPro" id="IPR051018">
    <property type="entry name" value="Bacteriophage_GH24"/>
</dbReference>
<accession>A0A0X4EP23</accession>
<evidence type="ECO:0000256" key="1">
    <source>
        <dbReference type="ARBA" id="ARBA00023200"/>
    </source>
</evidence>
<reference evidence="4" key="1">
    <citation type="submission" date="2016-01" db="EMBL/GenBank/DDBJ databases">
        <title>WGS of SAMN04407783.</title>
        <authorList>
            <person name="Adams M."/>
            <person name="Sutton G."/>
            <person name="Nelson K."/>
            <person name="Thaden J."/>
            <person name="Fowler V."/>
            <person name="Mccorrison J."/>
            <person name="Sanka R."/>
            <person name="Brinkac L."/>
            <person name="Nierman W."/>
        </authorList>
    </citation>
    <scope>NUCLEOTIDE SEQUENCE [LARGE SCALE GENOMIC DNA]</scope>
    <source>
        <strain evidence="4">GN04363</strain>
    </source>
</reference>
<dbReference type="InterPro" id="IPR023346">
    <property type="entry name" value="Lysozyme-like_dom_sf"/>
</dbReference>
<gene>
    <name evidence="3" type="ORF">AWI28_16875</name>
</gene>